<feature type="compositionally biased region" description="Low complexity" evidence="7">
    <location>
        <begin position="464"/>
        <end position="475"/>
    </location>
</feature>
<feature type="repeat" description="WD" evidence="6">
    <location>
        <begin position="140"/>
        <end position="182"/>
    </location>
</feature>
<dbReference type="Proteomes" id="UP000799437">
    <property type="component" value="Unassembled WGS sequence"/>
</dbReference>
<feature type="region of interest" description="Disordered" evidence="7">
    <location>
        <begin position="454"/>
        <end position="475"/>
    </location>
</feature>
<dbReference type="PROSITE" id="PS50294">
    <property type="entry name" value="WD_REPEATS_REGION"/>
    <property type="match status" value="2"/>
</dbReference>
<dbReference type="SMART" id="SM00320">
    <property type="entry name" value="WD40"/>
    <property type="match status" value="3"/>
</dbReference>
<dbReference type="PROSITE" id="PS50082">
    <property type="entry name" value="WD_REPEATS_2"/>
    <property type="match status" value="2"/>
</dbReference>
<evidence type="ECO:0000313" key="8">
    <source>
        <dbReference type="EMBL" id="KAF2763141.1"/>
    </source>
</evidence>
<evidence type="ECO:0000256" key="6">
    <source>
        <dbReference type="PROSITE-ProRule" id="PRU00221"/>
    </source>
</evidence>
<keyword evidence="9" id="KW-1185">Reference proteome</keyword>
<dbReference type="EMBL" id="ML996565">
    <property type="protein sequence ID" value="KAF2763141.1"/>
    <property type="molecule type" value="Genomic_DNA"/>
</dbReference>
<evidence type="ECO:0000256" key="2">
    <source>
        <dbReference type="ARBA" id="ARBA00022574"/>
    </source>
</evidence>
<dbReference type="SUPFAM" id="SSF50978">
    <property type="entry name" value="WD40 repeat-like"/>
    <property type="match status" value="1"/>
</dbReference>
<dbReference type="InterPro" id="IPR019775">
    <property type="entry name" value="WD40_repeat_CS"/>
</dbReference>
<dbReference type="InterPro" id="IPR001680">
    <property type="entry name" value="WD40_rpt"/>
</dbReference>
<dbReference type="PROSITE" id="PS00678">
    <property type="entry name" value="WD_REPEATS_1"/>
    <property type="match status" value="1"/>
</dbReference>
<keyword evidence="3" id="KW-0677">Repeat</keyword>
<dbReference type="Pfam" id="PF00400">
    <property type="entry name" value="WD40"/>
    <property type="match status" value="2"/>
</dbReference>
<dbReference type="RefSeq" id="XP_033605592.1">
    <property type="nucleotide sequence ID" value="XM_033749190.1"/>
</dbReference>
<name>A0A6A6WLS1_9PEZI</name>
<evidence type="ECO:0000256" key="3">
    <source>
        <dbReference type="ARBA" id="ARBA00022737"/>
    </source>
</evidence>
<proteinExistence type="inferred from homology"/>
<dbReference type="AlphaFoldDB" id="A0A6A6WLS1"/>
<comment type="similarity">
    <text evidence="1">Belongs to the WD repeat ESC family.</text>
</comment>
<evidence type="ECO:0000256" key="5">
    <source>
        <dbReference type="ARBA" id="ARBA00023163"/>
    </source>
</evidence>
<feature type="repeat" description="WD" evidence="6">
    <location>
        <begin position="191"/>
        <end position="229"/>
    </location>
</feature>
<dbReference type="InterPro" id="IPR036322">
    <property type="entry name" value="WD40_repeat_dom_sf"/>
</dbReference>
<gene>
    <name evidence="8" type="ORF">EJ05DRAFT_534546</name>
</gene>
<dbReference type="InterPro" id="IPR051243">
    <property type="entry name" value="PcG_WD-repeat"/>
</dbReference>
<evidence type="ECO:0000313" key="9">
    <source>
        <dbReference type="Proteomes" id="UP000799437"/>
    </source>
</evidence>
<evidence type="ECO:0000256" key="4">
    <source>
        <dbReference type="ARBA" id="ARBA00023015"/>
    </source>
</evidence>
<feature type="compositionally biased region" description="Basic residues" evidence="7">
    <location>
        <begin position="454"/>
        <end position="463"/>
    </location>
</feature>
<dbReference type="Gene3D" id="2.130.10.10">
    <property type="entry name" value="YVTN repeat-like/Quinoprotein amine dehydrogenase"/>
    <property type="match status" value="1"/>
</dbReference>
<dbReference type="PANTHER" id="PTHR10253">
    <property type="entry name" value="POLYCOMB PROTEIN"/>
    <property type="match status" value="1"/>
</dbReference>
<protein>
    <submittedName>
        <fullName evidence="8">WD40 repeat-like protein</fullName>
    </submittedName>
</protein>
<dbReference type="OrthoDB" id="7318948at2759"/>
<dbReference type="GeneID" id="54490244"/>
<sequence>MANVHEWIDGTAHDTALGYFKFESYLQRTPPPSAQPKGSHPSQEIEEGFYDVKFYPFGPYPIFAATGRRLTIVVSINTENNGTEMLRQWENPKDVEGKFDSNSLTWSKDIDTGDPLLCIAGTGGDIRIYNVITGALVQTLGNHGGSVNDLITSPLDPRIIASASQDHSIHIWNLDKRARNSPSQVVLGGPHTDGVLTIDFHDSGKFLLSGGHDTKVCMWKLPSVDAEKPNRARGQNVHFPVFESTEIHAGYVDCQSVKFHHDLILSKCSVDQPKDAKKADRSDNCIVLWRIVDFQSDRDDPQLPPFVRPDNPEFVKTTINYTRSVWGRGFERLALFKLRNCGLFYNRFGLFNQADMHPILAMGDEESHYYFWDLQRIEEDLKDGLAGRQDRAKAGLLTGDTYNKIECHYKLNCPNRKAYLHNRAISFSNDGMTAVGAGALGNECMNTIFRRHAKAHGKKKKKTGSASQTASKSSR</sequence>
<evidence type="ECO:0000256" key="7">
    <source>
        <dbReference type="SAM" id="MobiDB-lite"/>
    </source>
</evidence>
<keyword evidence="5" id="KW-0804">Transcription</keyword>
<keyword evidence="2 6" id="KW-0853">WD repeat</keyword>
<reference evidence="8" key="1">
    <citation type="journal article" date="2020" name="Stud. Mycol.">
        <title>101 Dothideomycetes genomes: a test case for predicting lifestyles and emergence of pathogens.</title>
        <authorList>
            <person name="Haridas S."/>
            <person name="Albert R."/>
            <person name="Binder M."/>
            <person name="Bloem J."/>
            <person name="Labutti K."/>
            <person name="Salamov A."/>
            <person name="Andreopoulos B."/>
            <person name="Baker S."/>
            <person name="Barry K."/>
            <person name="Bills G."/>
            <person name="Bluhm B."/>
            <person name="Cannon C."/>
            <person name="Castanera R."/>
            <person name="Culley D."/>
            <person name="Daum C."/>
            <person name="Ezra D."/>
            <person name="Gonzalez J."/>
            <person name="Henrissat B."/>
            <person name="Kuo A."/>
            <person name="Liang C."/>
            <person name="Lipzen A."/>
            <person name="Lutzoni F."/>
            <person name="Magnuson J."/>
            <person name="Mondo S."/>
            <person name="Nolan M."/>
            <person name="Ohm R."/>
            <person name="Pangilinan J."/>
            <person name="Park H.-J."/>
            <person name="Ramirez L."/>
            <person name="Alfaro M."/>
            <person name="Sun H."/>
            <person name="Tritt A."/>
            <person name="Yoshinaga Y."/>
            <person name="Zwiers L.-H."/>
            <person name="Turgeon B."/>
            <person name="Goodwin S."/>
            <person name="Spatafora J."/>
            <person name="Crous P."/>
            <person name="Grigoriev I."/>
        </authorList>
    </citation>
    <scope>NUCLEOTIDE SEQUENCE</scope>
    <source>
        <strain evidence="8">CBS 121739</strain>
    </source>
</reference>
<organism evidence="8 9">
    <name type="scientific">Pseudovirgaria hyperparasitica</name>
    <dbReference type="NCBI Taxonomy" id="470096"/>
    <lineage>
        <taxon>Eukaryota</taxon>
        <taxon>Fungi</taxon>
        <taxon>Dikarya</taxon>
        <taxon>Ascomycota</taxon>
        <taxon>Pezizomycotina</taxon>
        <taxon>Dothideomycetes</taxon>
        <taxon>Dothideomycetes incertae sedis</taxon>
        <taxon>Acrospermales</taxon>
        <taxon>Acrospermaceae</taxon>
        <taxon>Pseudovirgaria</taxon>
    </lineage>
</organism>
<keyword evidence="4" id="KW-0805">Transcription regulation</keyword>
<dbReference type="InterPro" id="IPR015943">
    <property type="entry name" value="WD40/YVTN_repeat-like_dom_sf"/>
</dbReference>
<accession>A0A6A6WLS1</accession>
<evidence type="ECO:0000256" key="1">
    <source>
        <dbReference type="ARBA" id="ARBA00008075"/>
    </source>
</evidence>